<organism evidence="2 3">
    <name type="scientific">Aspergillus pseudodeflectus</name>
    <dbReference type="NCBI Taxonomy" id="176178"/>
    <lineage>
        <taxon>Eukaryota</taxon>
        <taxon>Fungi</taxon>
        <taxon>Dikarya</taxon>
        <taxon>Ascomycota</taxon>
        <taxon>Pezizomycotina</taxon>
        <taxon>Eurotiomycetes</taxon>
        <taxon>Eurotiomycetidae</taxon>
        <taxon>Eurotiales</taxon>
        <taxon>Aspergillaceae</taxon>
        <taxon>Aspergillus</taxon>
        <taxon>Aspergillus subgen. Nidulantes</taxon>
    </lineage>
</organism>
<gene>
    <name evidence="2" type="ORF">BJX68DRAFT_138421</name>
</gene>
<comment type="caution">
    <text evidence="2">The sequence shown here is derived from an EMBL/GenBank/DDBJ whole genome shotgun (WGS) entry which is preliminary data.</text>
</comment>
<sequence>MNMAVKMLSILFLSLFTFTLAVPSQEACALLAAYTQNQLTNISPLLQYTANSLEASNEPRDLISPRQSKSQELTNYLNALSDALTQISIATGSASEQFLSEITQACGESASSQRSELVDLGVRQDKAPLVHQVHASLSVVIDYSRRHHDGLGGLLGGLLDSVGNLLEELLDAVGDVVRFYSLLRLLGCVLTMLVQLDGLL</sequence>
<reference evidence="2 3" key="1">
    <citation type="submission" date="2024-07" db="EMBL/GenBank/DDBJ databases">
        <title>Section-level genome sequencing and comparative genomics of Aspergillus sections Usti and Cavernicolus.</title>
        <authorList>
            <consortium name="Lawrence Berkeley National Laboratory"/>
            <person name="Nybo J.L."/>
            <person name="Vesth T.C."/>
            <person name="Theobald S."/>
            <person name="Frisvad J.C."/>
            <person name="Larsen T.O."/>
            <person name="Kjaerboelling I."/>
            <person name="Rothschild-Mancinelli K."/>
            <person name="Lyhne E.K."/>
            <person name="Kogle M.E."/>
            <person name="Barry K."/>
            <person name="Clum A."/>
            <person name="Na H."/>
            <person name="Ledsgaard L."/>
            <person name="Lin J."/>
            <person name="Lipzen A."/>
            <person name="Kuo A."/>
            <person name="Riley R."/>
            <person name="Mondo S."/>
            <person name="LaButti K."/>
            <person name="Haridas S."/>
            <person name="Pangalinan J."/>
            <person name="Salamov A.A."/>
            <person name="Simmons B.A."/>
            <person name="Magnuson J.K."/>
            <person name="Chen J."/>
            <person name="Drula E."/>
            <person name="Henrissat B."/>
            <person name="Wiebenga A."/>
            <person name="Lubbers R.J."/>
            <person name="Gomes A.C."/>
            <person name="Macurrencykelacurrency M.R."/>
            <person name="Stajich J."/>
            <person name="Grigoriev I.V."/>
            <person name="Mortensen U.H."/>
            <person name="De vries R.P."/>
            <person name="Baker S.E."/>
            <person name="Andersen M.R."/>
        </authorList>
    </citation>
    <scope>NUCLEOTIDE SEQUENCE [LARGE SCALE GENOMIC DNA]</scope>
    <source>
        <strain evidence="2 3">CBS 756.74</strain>
    </source>
</reference>
<evidence type="ECO:0000256" key="1">
    <source>
        <dbReference type="SAM" id="SignalP"/>
    </source>
</evidence>
<evidence type="ECO:0000313" key="3">
    <source>
        <dbReference type="Proteomes" id="UP001610444"/>
    </source>
</evidence>
<name>A0ABR4JY15_9EURO</name>
<dbReference type="GeneID" id="98151592"/>
<keyword evidence="3" id="KW-1185">Reference proteome</keyword>
<dbReference type="Proteomes" id="UP001610444">
    <property type="component" value="Unassembled WGS sequence"/>
</dbReference>
<protein>
    <submittedName>
        <fullName evidence="2">Uncharacterized protein</fullName>
    </submittedName>
</protein>
<dbReference type="EMBL" id="JBFXLR010000039">
    <property type="protein sequence ID" value="KAL2844956.1"/>
    <property type="molecule type" value="Genomic_DNA"/>
</dbReference>
<proteinExistence type="predicted"/>
<feature type="chain" id="PRO_5046306974" evidence="1">
    <location>
        <begin position="22"/>
        <end position="200"/>
    </location>
</feature>
<feature type="signal peptide" evidence="1">
    <location>
        <begin position="1"/>
        <end position="21"/>
    </location>
</feature>
<dbReference type="RefSeq" id="XP_070896422.1">
    <property type="nucleotide sequence ID" value="XM_071036428.1"/>
</dbReference>
<evidence type="ECO:0000313" key="2">
    <source>
        <dbReference type="EMBL" id="KAL2844956.1"/>
    </source>
</evidence>
<keyword evidence="1" id="KW-0732">Signal</keyword>
<accession>A0ABR4JY15</accession>